<dbReference type="InterPro" id="IPR019270">
    <property type="entry name" value="DUF2283"/>
</dbReference>
<name>A0ABR9UR09_9CHRO</name>
<protein>
    <submittedName>
        <fullName evidence="1">DUF2283 domain-containing protein</fullName>
    </submittedName>
</protein>
<dbReference type="RefSeq" id="WP_193931893.1">
    <property type="nucleotide sequence ID" value="NZ_CAWPMZ010000043.1"/>
</dbReference>
<dbReference type="EMBL" id="JADEWN010000020">
    <property type="protein sequence ID" value="MBE9190722.1"/>
    <property type="molecule type" value="Genomic_DNA"/>
</dbReference>
<dbReference type="Pfam" id="PF10049">
    <property type="entry name" value="DUF2283"/>
    <property type="match status" value="1"/>
</dbReference>
<accession>A0ABR9UR09</accession>
<organism evidence="1 2">
    <name type="scientific">Gloeocapsopsis crepidinum LEGE 06123</name>
    <dbReference type="NCBI Taxonomy" id="588587"/>
    <lineage>
        <taxon>Bacteria</taxon>
        <taxon>Bacillati</taxon>
        <taxon>Cyanobacteriota</taxon>
        <taxon>Cyanophyceae</taxon>
        <taxon>Oscillatoriophycideae</taxon>
        <taxon>Chroococcales</taxon>
        <taxon>Chroococcaceae</taxon>
        <taxon>Gloeocapsopsis</taxon>
    </lineage>
</organism>
<reference evidence="1 2" key="1">
    <citation type="submission" date="2020-10" db="EMBL/GenBank/DDBJ databases">
        <authorList>
            <person name="Castelo-Branco R."/>
            <person name="Eusebio N."/>
            <person name="Adriana R."/>
            <person name="Vieira A."/>
            <person name="Brugerolle De Fraissinette N."/>
            <person name="Rezende De Castro R."/>
            <person name="Schneider M.P."/>
            <person name="Vasconcelos V."/>
            <person name="Leao P.N."/>
        </authorList>
    </citation>
    <scope>NUCLEOTIDE SEQUENCE [LARGE SCALE GENOMIC DNA]</scope>
    <source>
        <strain evidence="1 2">LEGE 06123</strain>
    </source>
</reference>
<evidence type="ECO:0000313" key="1">
    <source>
        <dbReference type="EMBL" id="MBE9190722.1"/>
    </source>
</evidence>
<proteinExistence type="predicted"/>
<sequence length="63" mass="7155">MKISYSKDADALLMELSDEPIAYAENAEKVILHYSNDEKLVLIEILDFRHLMSDKTVAELLAS</sequence>
<gene>
    <name evidence="1" type="ORF">IQ230_10225</name>
</gene>
<keyword evidence="2" id="KW-1185">Reference proteome</keyword>
<dbReference type="Proteomes" id="UP000651156">
    <property type="component" value="Unassembled WGS sequence"/>
</dbReference>
<evidence type="ECO:0000313" key="2">
    <source>
        <dbReference type="Proteomes" id="UP000651156"/>
    </source>
</evidence>
<comment type="caution">
    <text evidence="1">The sequence shown here is derived from an EMBL/GenBank/DDBJ whole genome shotgun (WGS) entry which is preliminary data.</text>
</comment>